<gene>
    <name evidence="1" type="ORF">KTH89_14230</name>
</gene>
<dbReference type="Gene3D" id="1.10.10.10">
    <property type="entry name" value="Winged helix-like DNA-binding domain superfamily/Winged helix DNA-binding domain"/>
    <property type="match status" value="1"/>
</dbReference>
<dbReference type="AlphaFoldDB" id="A0A949NEW5"/>
<dbReference type="RefSeq" id="WP_158346423.1">
    <property type="nucleotide sequence ID" value="NZ_JAHQCW010000023.1"/>
</dbReference>
<accession>A0A949NEW5</accession>
<evidence type="ECO:0000313" key="2">
    <source>
        <dbReference type="Proteomes" id="UP000712157"/>
    </source>
</evidence>
<name>A0A949NEW5_9FIRM</name>
<dbReference type="SUPFAM" id="SSF46785">
    <property type="entry name" value="Winged helix' DNA-binding domain"/>
    <property type="match status" value="1"/>
</dbReference>
<proteinExistence type="predicted"/>
<dbReference type="InterPro" id="IPR036390">
    <property type="entry name" value="WH_DNA-bd_sf"/>
</dbReference>
<dbReference type="Proteomes" id="UP000712157">
    <property type="component" value="Unassembled WGS sequence"/>
</dbReference>
<dbReference type="InterPro" id="IPR036388">
    <property type="entry name" value="WH-like_DNA-bd_sf"/>
</dbReference>
<dbReference type="EMBL" id="JAHQCW010000023">
    <property type="protein sequence ID" value="MBU9737701.1"/>
    <property type="molecule type" value="Genomic_DNA"/>
</dbReference>
<organism evidence="1 2">
    <name type="scientific">Diplocloster agilis</name>
    <dbReference type="NCBI Taxonomy" id="2850323"/>
    <lineage>
        <taxon>Bacteria</taxon>
        <taxon>Bacillati</taxon>
        <taxon>Bacillota</taxon>
        <taxon>Clostridia</taxon>
        <taxon>Lachnospirales</taxon>
        <taxon>Lachnospiraceae</taxon>
        <taxon>Diplocloster</taxon>
    </lineage>
</organism>
<evidence type="ECO:0000313" key="1">
    <source>
        <dbReference type="EMBL" id="MBU9737701.1"/>
    </source>
</evidence>
<reference evidence="1" key="1">
    <citation type="submission" date="2021-06" db="EMBL/GenBank/DDBJ databases">
        <title>Description of novel taxa of the family Lachnospiraceae.</title>
        <authorList>
            <person name="Chaplin A.V."/>
            <person name="Sokolova S.R."/>
            <person name="Pikina A.P."/>
            <person name="Korzhanova M."/>
            <person name="Belova V."/>
            <person name="Korostin D."/>
            <person name="Efimov B.A."/>
        </authorList>
    </citation>
    <scope>NUCLEOTIDE SEQUENCE</scope>
    <source>
        <strain evidence="1">ASD5720</strain>
    </source>
</reference>
<comment type="caution">
    <text evidence="1">The sequence shown here is derived from an EMBL/GenBank/DDBJ whole genome shotgun (WGS) entry which is preliminary data.</text>
</comment>
<protein>
    <submittedName>
        <fullName evidence="1">Uncharacterized protein</fullName>
    </submittedName>
</protein>
<keyword evidence="2" id="KW-1185">Reference proteome</keyword>
<sequence>MPNQIEILKLRILICFLEMSQESCTVTNLSKTLVEEKYAVSRAMMALEKEGLLDRSEVRHPALTPAGSDAAKKYAERMDIAMNHLIYEGVAPQAAQKDARVLSLYCSDEIFEVIRGTEERYRVKHVLRNRKNFDGSVLCRTLRDGSYSLPFILYRENVKNHDNISMANEGFEHPCDLTVQKDLGVIRLKALPVTHSSAADGLKKSAKLSSLKYFDGEHYCDAERNGDFWHIPAEVLHFVNIGNDVGRVLHGSVCLKMSISIGPVHMPESVAIFTILF</sequence>